<dbReference type="SUPFAM" id="SSF52821">
    <property type="entry name" value="Rhodanese/Cell cycle control phosphatase"/>
    <property type="match status" value="1"/>
</dbReference>
<accession>A0AAU7LQD5</accession>
<organism evidence="2">
    <name type="scientific">Polaromonas hydrogenivorans</name>
    <dbReference type="NCBI Taxonomy" id="335476"/>
    <lineage>
        <taxon>Bacteria</taxon>
        <taxon>Pseudomonadati</taxon>
        <taxon>Pseudomonadota</taxon>
        <taxon>Betaproteobacteria</taxon>
        <taxon>Burkholderiales</taxon>
        <taxon>Comamonadaceae</taxon>
        <taxon>Polaromonas</taxon>
    </lineage>
</organism>
<dbReference type="SMART" id="SM00450">
    <property type="entry name" value="RHOD"/>
    <property type="match status" value="1"/>
</dbReference>
<dbReference type="GO" id="GO:0004792">
    <property type="term" value="F:thiosulfate-cyanide sulfurtransferase activity"/>
    <property type="evidence" value="ECO:0007669"/>
    <property type="project" value="TreeGrafter"/>
</dbReference>
<dbReference type="AlphaFoldDB" id="A0AAU7LQD5"/>
<evidence type="ECO:0000313" key="2">
    <source>
        <dbReference type="EMBL" id="XBP69836.1"/>
    </source>
</evidence>
<name>A0AAU7LQD5_9BURK</name>
<gene>
    <name evidence="2" type="ORF">ABLV49_18470</name>
</gene>
<dbReference type="Pfam" id="PF00581">
    <property type="entry name" value="Rhodanese"/>
    <property type="match status" value="1"/>
</dbReference>
<protein>
    <submittedName>
        <fullName evidence="2">Rhodanese-like domain-containing protein</fullName>
    </submittedName>
</protein>
<dbReference type="PROSITE" id="PS50206">
    <property type="entry name" value="RHODANESE_3"/>
    <property type="match status" value="1"/>
</dbReference>
<dbReference type="PANTHER" id="PTHR44086">
    <property type="entry name" value="THIOSULFATE SULFURTRANSFERASE RDL2, MITOCHONDRIAL-RELATED"/>
    <property type="match status" value="1"/>
</dbReference>
<proteinExistence type="predicted"/>
<dbReference type="Gene3D" id="3.40.250.10">
    <property type="entry name" value="Rhodanese-like domain"/>
    <property type="match status" value="1"/>
</dbReference>
<feature type="domain" description="Rhodanese" evidence="1">
    <location>
        <begin position="31"/>
        <end position="129"/>
    </location>
</feature>
<dbReference type="RefSeq" id="WP_349278734.1">
    <property type="nucleotide sequence ID" value="NZ_CBCSCU010000026.1"/>
</dbReference>
<dbReference type="PANTHER" id="PTHR44086:SF13">
    <property type="entry name" value="THIOSULFATE SULFURTRANSFERASE PSPE"/>
    <property type="match status" value="1"/>
</dbReference>
<dbReference type="EMBL" id="CP157675">
    <property type="protein sequence ID" value="XBP69836.1"/>
    <property type="molecule type" value="Genomic_DNA"/>
</dbReference>
<evidence type="ECO:0000259" key="1">
    <source>
        <dbReference type="PROSITE" id="PS50206"/>
    </source>
</evidence>
<reference evidence="2" key="1">
    <citation type="submission" date="2024-05" db="EMBL/GenBank/DDBJ databases">
        <authorList>
            <person name="Bunk B."/>
            <person name="Swiderski J."/>
            <person name="Sproer C."/>
            <person name="Thiel V."/>
        </authorList>
    </citation>
    <scope>NUCLEOTIDE SEQUENCE</scope>
    <source>
        <strain evidence="2">DSM 17735</strain>
    </source>
</reference>
<dbReference type="CDD" id="cd01447">
    <property type="entry name" value="Polysulfide_ST"/>
    <property type="match status" value="1"/>
</dbReference>
<dbReference type="InterPro" id="IPR001763">
    <property type="entry name" value="Rhodanese-like_dom"/>
</dbReference>
<sequence>MPITKGFQALVDEAMEEIKTYPVESVKARLNDPAVQLVDIRDLRELEREGTVPGAFHAPRGMLEFWVDPASPYFKPVFGDEGKEFILFCGAGWRSALATKTLQDMGMRNVAHIDGGYAEWLKLGAPTETLEARKANKA</sequence>
<dbReference type="InterPro" id="IPR036873">
    <property type="entry name" value="Rhodanese-like_dom_sf"/>
</dbReference>